<evidence type="ECO:0000256" key="2">
    <source>
        <dbReference type="SAM" id="Phobius"/>
    </source>
</evidence>
<keyword evidence="2" id="KW-1133">Transmembrane helix</keyword>
<feature type="transmembrane region" description="Helical" evidence="2">
    <location>
        <begin position="76"/>
        <end position="96"/>
    </location>
</feature>
<dbReference type="InterPro" id="IPR021497">
    <property type="entry name" value="GTA_holin_3TM"/>
</dbReference>
<feature type="transmembrane region" description="Helical" evidence="2">
    <location>
        <begin position="108"/>
        <end position="123"/>
    </location>
</feature>
<sequence length="167" mass="17923">MGLIGRLFGSAGGAAAIGSAASQVAEIFTVNATKKMETSHDAFMATQRAYGEEFSQPRACWFDGFVNGLNRLPRPLLALGTLALFIYAMVNPASFAQRMVGLSYVPEPLWWLLAAIVGFYFGAREAHYFRTPKPTTPASTAPSTTPSSTTTPLATNPALEEWKQKGG</sequence>
<evidence type="ECO:0000313" key="4">
    <source>
        <dbReference type="Proteomes" id="UP001623290"/>
    </source>
</evidence>
<keyword evidence="2" id="KW-0472">Membrane</keyword>
<gene>
    <name evidence="3" type="ORF">RPE78_04915</name>
</gene>
<proteinExistence type="predicted"/>
<dbReference type="RefSeq" id="WP_406721388.1">
    <property type="nucleotide sequence ID" value="NZ_CP135443.1"/>
</dbReference>
<reference evidence="3 4" key="1">
    <citation type="submission" date="2023-09" db="EMBL/GenBank/DDBJ databases">
        <title>Thioclava shenzhenensis sp. nov., a multidrug resistant bacteria-antagonizing species isolated from coastal seawater.</title>
        <authorList>
            <person name="Long M."/>
        </authorList>
    </citation>
    <scope>NUCLEOTIDE SEQUENCE [LARGE SCALE GENOMIC DNA]</scope>
    <source>
        <strain evidence="3 4">FTW29</strain>
    </source>
</reference>
<evidence type="ECO:0000313" key="3">
    <source>
        <dbReference type="EMBL" id="WRY34638.1"/>
    </source>
</evidence>
<keyword evidence="2" id="KW-0812">Transmembrane</keyword>
<evidence type="ECO:0000256" key="1">
    <source>
        <dbReference type="SAM" id="MobiDB-lite"/>
    </source>
</evidence>
<dbReference type="EMBL" id="CP135443">
    <property type="protein sequence ID" value="WRY34638.1"/>
    <property type="molecule type" value="Genomic_DNA"/>
</dbReference>
<protein>
    <submittedName>
        <fullName evidence="3">Holin family protein</fullName>
    </submittedName>
</protein>
<keyword evidence="4" id="KW-1185">Reference proteome</keyword>
<accession>A0ABZ1E0P7</accession>
<dbReference type="Proteomes" id="UP001623290">
    <property type="component" value="Chromosome"/>
</dbReference>
<organism evidence="3 4">
    <name type="scientific">Thioclava litoralis</name>
    <dbReference type="NCBI Taxonomy" id="3076557"/>
    <lineage>
        <taxon>Bacteria</taxon>
        <taxon>Pseudomonadati</taxon>
        <taxon>Pseudomonadota</taxon>
        <taxon>Alphaproteobacteria</taxon>
        <taxon>Rhodobacterales</taxon>
        <taxon>Paracoccaceae</taxon>
        <taxon>Thioclava</taxon>
    </lineage>
</organism>
<feature type="compositionally biased region" description="Low complexity" evidence="1">
    <location>
        <begin position="132"/>
        <end position="158"/>
    </location>
</feature>
<name>A0ABZ1E0P7_9RHOB</name>
<dbReference type="Pfam" id="PF11351">
    <property type="entry name" value="GTA_holin_3TM"/>
    <property type="match status" value="1"/>
</dbReference>
<feature type="region of interest" description="Disordered" evidence="1">
    <location>
        <begin position="132"/>
        <end position="167"/>
    </location>
</feature>